<organism evidence="11 12">
    <name type="scientific">Clostridium aciditolerans</name>
    <dbReference type="NCBI Taxonomy" id="339861"/>
    <lineage>
        <taxon>Bacteria</taxon>
        <taxon>Bacillati</taxon>
        <taxon>Bacillota</taxon>
        <taxon>Clostridia</taxon>
        <taxon>Eubacteriales</taxon>
        <taxon>Clostridiaceae</taxon>
        <taxon>Clostridium</taxon>
    </lineage>
</organism>
<name>A0A934M4L6_9CLOT</name>
<protein>
    <recommendedName>
        <fullName evidence="9">5'-nucleotidase SurE</fullName>
        <ecNumber evidence="9">3.1.3.5</ecNumber>
    </recommendedName>
    <alternativeName>
        <fullName evidence="9">Nucleoside 5'-monophosphate phosphohydrolase</fullName>
    </alternativeName>
</protein>
<evidence type="ECO:0000256" key="9">
    <source>
        <dbReference type="HAMAP-Rule" id="MF_00060"/>
    </source>
</evidence>
<evidence type="ECO:0000256" key="8">
    <source>
        <dbReference type="ARBA" id="ARBA00022801"/>
    </source>
</evidence>
<evidence type="ECO:0000259" key="10">
    <source>
        <dbReference type="Pfam" id="PF01975"/>
    </source>
</evidence>
<dbReference type="NCBIfam" id="NF001490">
    <property type="entry name" value="PRK00346.1-4"/>
    <property type="match status" value="1"/>
</dbReference>
<evidence type="ECO:0000256" key="7">
    <source>
        <dbReference type="ARBA" id="ARBA00022741"/>
    </source>
</evidence>
<comment type="cofactor">
    <cofactor evidence="2">
        <name>Mg(2+)</name>
        <dbReference type="ChEBI" id="CHEBI:18420"/>
    </cofactor>
</comment>
<evidence type="ECO:0000313" key="11">
    <source>
        <dbReference type="EMBL" id="MBI6874155.1"/>
    </source>
</evidence>
<comment type="subcellular location">
    <subcellularLocation>
        <location evidence="3 9">Cytoplasm</location>
    </subcellularLocation>
</comment>
<comment type="similarity">
    <text evidence="4 9">Belongs to the SurE nucleotidase family.</text>
</comment>
<dbReference type="GO" id="GO:0046872">
    <property type="term" value="F:metal ion binding"/>
    <property type="evidence" value="ECO:0007669"/>
    <property type="project" value="UniProtKB-UniRule"/>
</dbReference>
<evidence type="ECO:0000256" key="1">
    <source>
        <dbReference type="ARBA" id="ARBA00000815"/>
    </source>
</evidence>
<feature type="binding site" evidence="9">
    <location>
        <position position="8"/>
    </location>
    <ligand>
        <name>a divalent metal cation</name>
        <dbReference type="ChEBI" id="CHEBI:60240"/>
    </ligand>
</feature>
<evidence type="ECO:0000256" key="5">
    <source>
        <dbReference type="ARBA" id="ARBA00022490"/>
    </source>
</evidence>
<dbReference type="AlphaFoldDB" id="A0A934M4L6"/>
<accession>A0A934M4L6</accession>
<dbReference type="Gene3D" id="3.40.1210.10">
    <property type="entry name" value="Survival protein SurE-like phosphatase/nucleotidase"/>
    <property type="match status" value="1"/>
</dbReference>
<feature type="domain" description="Survival protein SurE-like phosphatase/nucleotidase" evidence="10">
    <location>
        <begin position="4"/>
        <end position="189"/>
    </location>
</feature>
<dbReference type="NCBIfam" id="NF010543">
    <property type="entry name" value="PRK13933.1"/>
    <property type="match status" value="1"/>
</dbReference>
<evidence type="ECO:0000256" key="2">
    <source>
        <dbReference type="ARBA" id="ARBA00001946"/>
    </source>
</evidence>
<dbReference type="GO" id="GO:0005737">
    <property type="term" value="C:cytoplasm"/>
    <property type="evidence" value="ECO:0007669"/>
    <property type="project" value="UniProtKB-SubCell"/>
</dbReference>
<feature type="binding site" evidence="9">
    <location>
        <position position="39"/>
    </location>
    <ligand>
        <name>a divalent metal cation</name>
        <dbReference type="ChEBI" id="CHEBI:60240"/>
    </ligand>
</feature>
<dbReference type="EMBL" id="JAEEGB010000018">
    <property type="protein sequence ID" value="MBI6874155.1"/>
    <property type="molecule type" value="Genomic_DNA"/>
</dbReference>
<keyword evidence="6 9" id="KW-0479">Metal-binding</keyword>
<dbReference type="GO" id="GO:0008253">
    <property type="term" value="F:5'-nucleotidase activity"/>
    <property type="evidence" value="ECO:0007669"/>
    <property type="project" value="UniProtKB-UniRule"/>
</dbReference>
<dbReference type="GO" id="GO:0000166">
    <property type="term" value="F:nucleotide binding"/>
    <property type="evidence" value="ECO:0007669"/>
    <property type="project" value="UniProtKB-KW"/>
</dbReference>
<dbReference type="InterPro" id="IPR030048">
    <property type="entry name" value="SurE"/>
</dbReference>
<dbReference type="NCBIfam" id="TIGR00087">
    <property type="entry name" value="surE"/>
    <property type="match status" value="1"/>
</dbReference>
<dbReference type="InterPro" id="IPR002828">
    <property type="entry name" value="SurE-like_Pase/nucleotidase"/>
</dbReference>
<dbReference type="Pfam" id="PF01975">
    <property type="entry name" value="SurE"/>
    <property type="match status" value="1"/>
</dbReference>
<keyword evidence="5 9" id="KW-0963">Cytoplasm</keyword>
<sequence length="254" mass="28198">MRLLLTNDDGVNAKGLIILAKELEKYHDIIIAAPSSQRSACGHSITITEPLIVKQVEIEGIKSKIYSVSGTPADCVRIALDKLIDEKIDMVLSGINNGANVGTDVLYSGTVSAAIEASMYKIPSIALSSHIKDGADNYEVAAKYALKILSQIENLDMKNDVVLNINVPLEAEENIKGIKVCKIGNRLYDNYFIEEISEDNHKTYSLGGKINDYDYEDTDIYYLKRGYVTLTPLHYDLTNFKILSDVRNMFGTEH</sequence>
<dbReference type="GO" id="GO:0008254">
    <property type="term" value="F:3'-nucleotidase activity"/>
    <property type="evidence" value="ECO:0007669"/>
    <property type="project" value="TreeGrafter"/>
</dbReference>
<evidence type="ECO:0000256" key="3">
    <source>
        <dbReference type="ARBA" id="ARBA00004496"/>
    </source>
</evidence>
<evidence type="ECO:0000256" key="4">
    <source>
        <dbReference type="ARBA" id="ARBA00011062"/>
    </source>
</evidence>
<dbReference type="Proteomes" id="UP000622687">
    <property type="component" value="Unassembled WGS sequence"/>
</dbReference>
<feature type="binding site" evidence="9">
    <location>
        <position position="9"/>
    </location>
    <ligand>
        <name>a divalent metal cation</name>
        <dbReference type="ChEBI" id="CHEBI:60240"/>
    </ligand>
</feature>
<dbReference type="RefSeq" id="WP_211143559.1">
    <property type="nucleotide sequence ID" value="NZ_JAEEGB010000018.1"/>
</dbReference>
<dbReference type="GO" id="GO:0004309">
    <property type="term" value="F:exopolyphosphatase activity"/>
    <property type="evidence" value="ECO:0007669"/>
    <property type="project" value="TreeGrafter"/>
</dbReference>
<comment type="caution">
    <text evidence="11">The sequence shown here is derived from an EMBL/GenBank/DDBJ whole genome shotgun (WGS) entry which is preliminary data.</text>
</comment>
<comment type="function">
    <text evidence="9">Nucleotidase that shows phosphatase activity on nucleoside 5'-monophosphates.</text>
</comment>
<keyword evidence="8 9" id="KW-0378">Hydrolase</keyword>
<comment type="catalytic activity">
    <reaction evidence="1 9">
        <text>a ribonucleoside 5'-phosphate + H2O = a ribonucleoside + phosphate</text>
        <dbReference type="Rhea" id="RHEA:12484"/>
        <dbReference type="ChEBI" id="CHEBI:15377"/>
        <dbReference type="ChEBI" id="CHEBI:18254"/>
        <dbReference type="ChEBI" id="CHEBI:43474"/>
        <dbReference type="ChEBI" id="CHEBI:58043"/>
        <dbReference type="EC" id="3.1.3.5"/>
    </reaction>
</comment>
<dbReference type="EC" id="3.1.3.5" evidence="9"/>
<gene>
    <name evidence="9 11" type="primary">surE</name>
    <name evidence="11" type="ORF">I6U51_15840</name>
</gene>
<dbReference type="PANTHER" id="PTHR30457:SF12">
    <property type="entry name" value="5'_3'-NUCLEOTIDASE SURE"/>
    <property type="match status" value="1"/>
</dbReference>
<dbReference type="PANTHER" id="PTHR30457">
    <property type="entry name" value="5'-NUCLEOTIDASE SURE"/>
    <property type="match status" value="1"/>
</dbReference>
<comment type="cofactor">
    <cofactor evidence="9">
        <name>a divalent metal cation</name>
        <dbReference type="ChEBI" id="CHEBI:60240"/>
    </cofactor>
    <text evidence="9">Binds 1 divalent metal cation per subunit.</text>
</comment>
<proteinExistence type="inferred from homology"/>
<dbReference type="FunFam" id="3.40.1210.10:FF:000001">
    <property type="entry name" value="5'/3'-nucleotidase SurE"/>
    <property type="match status" value="1"/>
</dbReference>
<keyword evidence="12" id="KW-1185">Reference proteome</keyword>
<dbReference type="SUPFAM" id="SSF64167">
    <property type="entry name" value="SurE-like"/>
    <property type="match status" value="1"/>
</dbReference>
<keyword evidence="7 9" id="KW-0547">Nucleotide-binding</keyword>
<reference evidence="11" key="1">
    <citation type="submission" date="2020-12" db="EMBL/GenBank/DDBJ databases">
        <title>Clostridium thailandense sp. nov., a novel acetogenic bacterium isolated from peat land soil in Thailand.</title>
        <authorList>
            <person name="Chaikitkaew S."/>
            <person name="Birkeland N.K."/>
        </authorList>
    </citation>
    <scope>NUCLEOTIDE SEQUENCE</scope>
    <source>
        <strain evidence="11">DSM 17425</strain>
    </source>
</reference>
<dbReference type="HAMAP" id="MF_00060">
    <property type="entry name" value="SurE"/>
    <property type="match status" value="1"/>
</dbReference>
<feature type="binding site" evidence="9">
    <location>
        <position position="96"/>
    </location>
    <ligand>
        <name>a divalent metal cation</name>
        <dbReference type="ChEBI" id="CHEBI:60240"/>
    </ligand>
</feature>
<dbReference type="InterPro" id="IPR036523">
    <property type="entry name" value="SurE-like_sf"/>
</dbReference>
<evidence type="ECO:0000256" key="6">
    <source>
        <dbReference type="ARBA" id="ARBA00022723"/>
    </source>
</evidence>
<evidence type="ECO:0000313" key="12">
    <source>
        <dbReference type="Proteomes" id="UP000622687"/>
    </source>
</evidence>